<dbReference type="GO" id="GO:0008474">
    <property type="term" value="F:palmitoyl-(protein) hydrolase activity"/>
    <property type="evidence" value="ECO:0007669"/>
    <property type="project" value="TreeGrafter"/>
</dbReference>
<reference evidence="3" key="1">
    <citation type="journal article" date="2020" name="Stud. Mycol.">
        <title>101 Dothideomycetes genomes: a test case for predicting lifestyles and emergence of pathogens.</title>
        <authorList>
            <person name="Haridas S."/>
            <person name="Albert R."/>
            <person name="Binder M."/>
            <person name="Bloem J."/>
            <person name="Labutti K."/>
            <person name="Salamov A."/>
            <person name="Andreopoulos B."/>
            <person name="Baker S."/>
            <person name="Barry K."/>
            <person name="Bills G."/>
            <person name="Bluhm B."/>
            <person name="Cannon C."/>
            <person name="Castanera R."/>
            <person name="Culley D."/>
            <person name="Daum C."/>
            <person name="Ezra D."/>
            <person name="Gonzalez J."/>
            <person name="Henrissat B."/>
            <person name="Kuo A."/>
            <person name="Liang C."/>
            <person name="Lipzen A."/>
            <person name="Lutzoni F."/>
            <person name="Magnuson J."/>
            <person name="Mondo S."/>
            <person name="Nolan M."/>
            <person name="Ohm R."/>
            <person name="Pangilinan J."/>
            <person name="Park H.-J."/>
            <person name="Ramirez L."/>
            <person name="Alfaro M."/>
            <person name="Sun H."/>
            <person name="Tritt A."/>
            <person name="Yoshinaga Y."/>
            <person name="Zwiers L.-H."/>
            <person name="Turgeon B."/>
            <person name="Goodwin S."/>
            <person name="Spatafora J."/>
            <person name="Crous P."/>
            <person name="Grigoriev I."/>
        </authorList>
    </citation>
    <scope>NUCLEOTIDE SEQUENCE</scope>
    <source>
        <strain evidence="3">CBS 627.86</strain>
    </source>
</reference>
<dbReference type="PANTHER" id="PTHR10655:SF63">
    <property type="entry name" value="PHOSPHOLIPASE_CARBOXYLESTERASE_THIOESTERASE DOMAIN-CONTAINING PROTEIN"/>
    <property type="match status" value="1"/>
</dbReference>
<evidence type="ECO:0000313" key="3">
    <source>
        <dbReference type="EMBL" id="KAF2116626.1"/>
    </source>
</evidence>
<dbReference type="Gene3D" id="3.40.50.1820">
    <property type="entry name" value="alpha/beta hydrolase"/>
    <property type="match status" value="1"/>
</dbReference>
<protein>
    <submittedName>
        <fullName evidence="3">Alpha/Beta hydrolase protein</fullName>
    </submittedName>
</protein>
<evidence type="ECO:0000256" key="1">
    <source>
        <dbReference type="ARBA" id="ARBA00006499"/>
    </source>
</evidence>
<accession>A0A6A5ZBL0</accession>
<keyword evidence="3" id="KW-0378">Hydrolase</keyword>
<gene>
    <name evidence="3" type="ORF">BDV96DRAFT_598508</name>
</gene>
<dbReference type="SUPFAM" id="SSF53474">
    <property type="entry name" value="alpha/beta-Hydrolases"/>
    <property type="match status" value="1"/>
</dbReference>
<dbReference type="InterPro" id="IPR029058">
    <property type="entry name" value="AB_hydrolase_fold"/>
</dbReference>
<dbReference type="Pfam" id="PF02230">
    <property type="entry name" value="Abhydrolase_2"/>
    <property type="match status" value="1"/>
</dbReference>
<dbReference type="GO" id="GO:0005737">
    <property type="term" value="C:cytoplasm"/>
    <property type="evidence" value="ECO:0007669"/>
    <property type="project" value="TreeGrafter"/>
</dbReference>
<dbReference type="InterPro" id="IPR003140">
    <property type="entry name" value="PLipase/COase/thioEstase"/>
</dbReference>
<dbReference type="InterPro" id="IPR050565">
    <property type="entry name" value="LYPA1-2/EST-like"/>
</dbReference>
<dbReference type="EMBL" id="ML977320">
    <property type="protein sequence ID" value="KAF2116626.1"/>
    <property type="molecule type" value="Genomic_DNA"/>
</dbReference>
<feature type="domain" description="Phospholipase/carboxylesterase/thioesterase" evidence="2">
    <location>
        <begin position="16"/>
        <end position="163"/>
    </location>
</feature>
<sequence length="279" mass="30756">MLYPTPYIVDPQSNYVHTQTIILLHGRGSTAEQFAGDLFALKTSSPALNLPSHFPSVRWVFPDAGQMWCTAFKENRSAWFDTFSLTDLSKRQDLQVAGLRSNIQSVHEVVEEEIDKLGGRSENIILGGFSQGSATALWSLFTGAVASRGSLGAFVGLSAWMPFINDAKAVVGIDRPEAAQSQRIADLQSRFLDIVGLHGFVSTEAVQRCLSDMPVYLGHDTYDIPVSVTNCRELSVLLRALGMRIDAREYVGAPREGHWVKEPEQLDDIVEFLKGKIGL</sequence>
<dbReference type="OrthoDB" id="2418081at2759"/>
<organism evidence="3 4">
    <name type="scientific">Lophiotrema nucula</name>
    <dbReference type="NCBI Taxonomy" id="690887"/>
    <lineage>
        <taxon>Eukaryota</taxon>
        <taxon>Fungi</taxon>
        <taxon>Dikarya</taxon>
        <taxon>Ascomycota</taxon>
        <taxon>Pezizomycotina</taxon>
        <taxon>Dothideomycetes</taxon>
        <taxon>Pleosporomycetidae</taxon>
        <taxon>Pleosporales</taxon>
        <taxon>Lophiotremataceae</taxon>
        <taxon>Lophiotrema</taxon>
    </lineage>
</organism>
<proteinExistence type="inferred from homology"/>
<comment type="similarity">
    <text evidence="1">Belongs to the AB hydrolase superfamily. AB hydrolase 2 family.</text>
</comment>
<name>A0A6A5ZBL0_9PLEO</name>
<dbReference type="Proteomes" id="UP000799770">
    <property type="component" value="Unassembled WGS sequence"/>
</dbReference>
<evidence type="ECO:0000313" key="4">
    <source>
        <dbReference type="Proteomes" id="UP000799770"/>
    </source>
</evidence>
<dbReference type="PANTHER" id="PTHR10655">
    <property type="entry name" value="LYSOPHOSPHOLIPASE-RELATED"/>
    <property type="match status" value="1"/>
</dbReference>
<evidence type="ECO:0000259" key="2">
    <source>
        <dbReference type="Pfam" id="PF02230"/>
    </source>
</evidence>
<dbReference type="GO" id="GO:0052689">
    <property type="term" value="F:carboxylic ester hydrolase activity"/>
    <property type="evidence" value="ECO:0007669"/>
    <property type="project" value="TreeGrafter"/>
</dbReference>
<dbReference type="AlphaFoldDB" id="A0A6A5ZBL0"/>
<keyword evidence="4" id="KW-1185">Reference proteome</keyword>